<gene>
    <name evidence="2" type="ORF">GOP47_0008025</name>
</gene>
<organism evidence="2 3">
    <name type="scientific">Adiantum capillus-veneris</name>
    <name type="common">Maidenhair fern</name>
    <dbReference type="NCBI Taxonomy" id="13818"/>
    <lineage>
        <taxon>Eukaryota</taxon>
        <taxon>Viridiplantae</taxon>
        <taxon>Streptophyta</taxon>
        <taxon>Embryophyta</taxon>
        <taxon>Tracheophyta</taxon>
        <taxon>Polypodiopsida</taxon>
        <taxon>Polypodiidae</taxon>
        <taxon>Polypodiales</taxon>
        <taxon>Pteridineae</taxon>
        <taxon>Pteridaceae</taxon>
        <taxon>Vittarioideae</taxon>
        <taxon>Adiantum</taxon>
    </lineage>
</organism>
<sequence>MRCESVATGNEELEVLKTSRDSDPQKVDRKEVEVTAITKMLSKGGVTTNSGRPKEDLDSLQFSLLLKIPEVLCDKFKFLNR</sequence>
<evidence type="ECO:0000313" key="3">
    <source>
        <dbReference type="Proteomes" id="UP000886520"/>
    </source>
</evidence>
<proteinExistence type="predicted"/>
<dbReference type="OrthoDB" id="1980128at2759"/>
<protein>
    <submittedName>
        <fullName evidence="2">Uncharacterized protein</fullName>
    </submittedName>
</protein>
<name>A0A9D4UXF7_ADICA</name>
<dbReference type="Proteomes" id="UP000886520">
    <property type="component" value="Chromosome 8"/>
</dbReference>
<dbReference type="AlphaFoldDB" id="A0A9D4UXF7"/>
<dbReference type="EMBL" id="JABFUD020000008">
    <property type="protein sequence ID" value="KAI5075960.1"/>
    <property type="molecule type" value="Genomic_DNA"/>
</dbReference>
<accession>A0A9D4UXF7</accession>
<reference evidence="2" key="1">
    <citation type="submission" date="2021-01" db="EMBL/GenBank/DDBJ databases">
        <title>Adiantum capillus-veneris genome.</title>
        <authorList>
            <person name="Fang Y."/>
            <person name="Liao Q."/>
        </authorList>
    </citation>
    <scope>NUCLEOTIDE SEQUENCE</scope>
    <source>
        <strain evidence="2">H3</strain>
        <tissue evidence="2">Leaf</tissue>
    </source>
</reference>
<keyword evidence="3" id="KW-1185">Reference proteome</keyword>
<comment type="caution">
    <text evidence="2">The sequence shown here is derived from an EMBL/GenBank/DDBJ whole genome shotgun (WGS) entry which is preliminary data.</text>
</comment>
<feature type="region of interest" description="Disordered" evidence="1">
    <location>
        <begin position="1"/>
        <end position="29"/>
    </location>
</feature>
<evidence type="ECO:0000256" key="1">
    <source>
        <dbReference type="SAM" id="MobiDB-lite"/>
    </source>
</evidence>
<feature type="compositionally biased region" description="Basic and acidic residues" evidence="1">
    <location>
        <begin position="14"/>
        <end position="29"/>
    </location>
</feature>
<evidence type="ECO:0000313" key="2">
    <source>
        <dbReference type="EMBL" id="KAI5075960.1"/>
    </source>
</evidence>